<dbReference type="OrthoDB" id="9851404at2"/>
<proteinExistence type="predicted"/>
<dbReference type="Proteomes" id="UP000186004">
    <property type="component" value="Unassembled WGS sequence"/>
</dbReference>
<dbReference type="EMBL" id="FTNF01000007">
    <property type="protein sequence ID" value="SIR23686.1"/>
    <property type="molecule type" value="Genomic_DNA"/>
</dbReference>
<keyword evidence="2" id="KW-1185">Reference proteome</keyword>
<accession>A0A1N6ZAC1</accession>
<name>A0A1N6ZAC1_9ACTN</name>
<protein>
    <submittedName>
        <fullName evidence="1">Uncharacterized protein</fullName>
    </submittedName>
</protein>
<dbReference type="RefSeq" id="WP_076470790.1">
    <property type="nucleotide sequence ID" value="NZ_FTNF01000007.1"/>
</dbReference>
<dbReference type="STRING" id="1198245.SAMN05444858_107244"/>
<evidence type="ECO:0000313" key="2">
    <source>
        <dbReference type="Proteomes" id="UP000186004"/>
    </source>
</evidence>
<reference evidence="1 2" key="1">
    <citation type="submission" date="2017-01" db="EMBL/GenBank/DDBJ databases">
        <authorList>
            <person name="Mah S.A."/>
            <person name="Swanson W.J."/>
            <person name="Moy G.W."/>
            <person name="Vacquier V.D."/>
        </authorList>
    </citation>
    <scope>NUCLEOTIDE SEQUENCE [LARGE SCALE GENOMIC DNA]</scope>
    <source>
        <strain evidence="1 2">DSM 45758</strain>
    </source>
</reference>
<sequence length="82" mass="9214">MLACMMNDCHRSATRGQAWTVDPLEAIEHYQVGIKLELSIQDLAVRLVFCDEQARELTAAAWTALLSKLTGWGWQPLRGVNN</sequence>
<gene>
    <name evidence="1" type="ORF">SAMN05444858_107244</name>
</gene>
<organism evidence="1 2">
    <name type="scientific">Micromonospora avicenniae</name>
    <dbReference type="NCBI Taxonomy" id="1198245"/>
    <lineage>
        <taxon>Bacteria</taxon>
        <taxon>Bacillati</taxon>
        <taxon>Actinomycetota</taxon>
        <taxon>Actinomycetes</taxon>
        <taxon>Micromonosporales</taxon>
        <taxon>Micromonosporaceae</taxon>
        <taxon>Micromonospora</taxon>
    </lineage>
</organism>
<evidence type="ECO:0000313" key="1">
    <source>
        <dbReference type="EMBL" id="SIR23686.1"/>
    </source>
</evidence>
<dbReference type="AlphaFoldDB" id="A0A1N6ZAC1"/>